<reference evidence="2" key="1">
    <citation type="journal article" date="2014" name="Int. J. Syst. Evol. Microbiol.">
        <title>Complete genome sequence of Corynebacterium casei LMG S-19264T (=DSM 44701T), isolated from a smear-ripened cheese.</title>
        <authorList>
            <consortium name="US DOE Joint Genome Institute (JGI-PGF)"/>
            <person name="Walter F."/>
            <person name="Albersmeier A."/>
            <person name="Kalinowski J."/>
            <person name="Ruckert C."/>
        </authorList>
    </citation>
    <scope>NUCLEOTIDE SEQUENCE</scope>
    <source>
        <strain evidence="2">NBRC 3267</strain>
    </source>
</reference>
<evidence type="ECO:0000313" key="3">
    <source>
        <dbReference type="EMBL" id="OAJ68030.1"/>
    </source>
</evidence>
<dbReference type="GeneID" id="89649651"/>
<dbReference type="EMBL" id="LUTU01000005">
    <property type="protein sequence ID" value="OAJ68030.1"/>
    <property type="molecule type" value="Genomic_DNA"/>
</dbReference>
<reference evidence="3 4" key="2">
    <citation type="submission" date="2016-03" db="EMBL/GenBank/DDBJ databases">
        <title>Draft genome sequence of Gluconobacter cerinus strain CECT 9110.</title>
        <authorList>
            <person name="Sainz F."/>
            <person name="Mas A."/>
            <person name="Torija M.J."/>
        </authorList>
    </citation>
    <scope>NUCLEOTIDE SEQUENCE [LARGE SCALE GENOMIC DNA]</scope>
    <source>
        <strain evidence="3 4">CECT 9110</strain>
    </source>
</reference>
<evidence type="ECO:0000313" key="2">
    <source>
        <dbReference type="EMBL" id="GLQ62190.1"/>
    </source>
</evidence>
<proteinExistence type="predicted"/>
<feature type="transmembrane region" description="Helical" evidence="1">
    <location>
        <begin position="51"/>
        <end position="80"/>
    </location>
</feature>
<protein>
    <submittedName>
        <fullName evidence="3">Uncharacterized protein</fullName>
    </submittedName>
</protein>
<reference evidence="2" key="4">
    <citation type="submission" date="2023-01" db="EMBL/GenBank/DDBJ databases">
        <title>Draft genome sequence of Gluconobacter cerinus strain NBRC 3267.</title>
        <authorList>
            <person name="Sun Q."/>
            <person name="Mori K."/>
        </authorList>
    </citation>
    <scope>NUCLEOTIDE SEQUENCE</scope>
    <source>
        <strain evidence="2">NBRC 3267</strain>
    </source>
</reference>
<keyword evidence="5" id="KW-1185">Reference proteome</keyword>
<dbReference type="PATRIC" id="fig|38307.3.peg.751"/>
<keyword evidence="1" id="KW-1133">Transmembrane helix</keyword>
<organism evidence="3 4">
    <name type="scientific">Gluconobacter cerinus</name>
    <dbReference type="NCBI Taxonomy" id="38307"/>
    <lineage>
        <taxon>Bacteria</taxon>
        <taxon>Pseudomonadati</taxon>
        <taxon>Pseudomonadota</taxon>
        <taxon>Alphaproteobacteria</taxon>
        <taxon>Acetobacterales</taxon>
        <taxon>Acetobacteraceae</taxon>
        <taxon>Gluconobacter</taxon>
    </lineage>
</organism>
<gene>
    <name evidence="3" type="ORF">A0123_00731</name>
    <name evidence="2" type="ORF">GCM10007867_10350</name>
</gene>
<keyword evidence="1" id="KW-0472">Membrane</keyword>
<dbReference type="AlphaFoldDB" id="A0A1B6VLE9"/>
<evidence type="ECO:0000313" key="4">
    <source>
        <dbReference type="Proteomes" id="UP000077786"/>
    </source>
</evidence>
<dbReference type="RefSeq" id="WP_046900126.1">
    <property type="nucleotide sequence ID" value="NZ_BEWM01000001.1"/>
</dbReference>
<evidence type="ECO:0000313" key="5">
    <source>
        <dbReference type="Proteomes" id="UP001156614"/>
    </source>
</evidence>
<sequence>MTASNFIVRFDDWLIDRLFQPVANRLPSVLPVVQLGMSFQLGSLMLNGAALLLPIVLFGATMGGVVDTSLIWFMNLAFFLGMKKTIPMIRPNMLNPLRPMMLSMRMIAMAFLIYQLFRSLDGVGIGWILSQLMTLSQLTFVIGLYFVACQPQPPRQRMSSRTGPIIEGVWAGNGSIR</sequence>
<evidence type="ECO:0000256" key="1">
    <source>
        <dbReference type="SAM" id="Phobius"/>
    </source>
</evidence>
<keyword evidence="1" id="KW-0812">Transmembrane</keyword>
<dbReference type="Proteomes" id="UP000077786">
    <property type="component" value="Unassembled WGS sequence"/>
</dbReference>
<feature type="transmembrane region" description="Helical" evidence="1">
    <location>
        <begin position="123"/>
        <end position="148"/>
    </location>
</feature>
<comment type="caution">
    <text evidence="3">The sequence shown here is derived from an EMBL/GenBank/DDBJ whole genome shotgun (WGS) entry which is preliminary data.</text>
</comment>
<dbReference type="EMBL" id="BSNU01000002">
    <property type="protein sequence ID" value="GLQ62190.1"/>
    <property type="molecule type" value="Genomic_DNA"/>
</dbReference>
<name>A0A1B6VLE9_9PROT</name>
<dbReference type="OrthoDB" id="7278229at2"/>
<reference evidence="5" key="3">
    <citation type="journal article" date="2019" name="Int. J. Syst. Evol. Microbiol.">
        <title>The Global Catalogue of Microorganisms (GCM) 10K type strain sequencing project: providing services to taxonomists for standard genome sequencing and annotation.</title>
        <authorList>
            <consortium name="The Broad Institute Genomics Platform"/>
            <consortium name="The Broad Institute Genome Sequencing Center for Infectious Disease"/>
            <person name="Wu L."/>
            <person name="Ma J."/>
        </authorList>
    </citation>
    <scope>NUCLEOTIDE SEQUENCE [LARGE SCALE GENOMIC DNA]</scope>
    <source>
        <strain evidence="5">NBRC 3267</strain>
    </source>
</reference>
<accession>A0A1B6VLE9</accession>
<feature type="transmembrane region" description="Helical" evidence="1">
    <location>
        <begin position="100"/>
        <end position="117"/>
    </location>
</feature>
<dbReference type="Proteomes" id="UP001156614">
    <property type="component" value="Unassembled WGS sequence"/>
</dbReference>